<dbReference type="EMBL" id="JASJND010000007">
    <property type="protein sequence ID" value="MDJ1115442.1"/>
    <property type="molecule type" value="Genomic_DNA"/>
</dbReference>
<dbReference type="InterPro" id="IPR036165">
    <property type="entry name" value="YefM-like_sf"/>
</dbReference>
<name>A0ABT6ZIJ5_9MICO</name>
<evidence type="ECO:0000313" key="4">
    <source>
        <dbReference type="Proteomes" id="UP001321481"/>
    </source>
</evidence>
<dbReference type="Proteomes" id="UP001321481">
    <property type="component" value="Unassembled WGS sequence"/>
</dbReference>
<sequence>MWALENLVSVTEVKKNTTTYIDRAREGETLVVLKNNKPQAAIVGVERMERLDHLEELEEDLRLFAATLVRMAADSGVRHSLDDVISDLGIELDD</sequence>
<evidence type="ECO:0000313" key="3">
    <source>
        <dbReference type="EMBL" id="MDJ1115442.1"/>
    </source>
</evidence>
<dbReference type="Gene3D" id="3.40.1620.10">
    <property type="entry name" value="YefM-like domain"/>
    <property type="match status" value="1"/>
</dbReference>
<dbReference type="InterPro" id="IPR006442">
    <property type="entry name" value="Antitoxin_Phd/YefM"/>
</dbReference>
<reference evidence="3 4" key="1">
    <citation type="submission" date="2023-05" db="EMBL/GenBank/DDBJ databases">
        <title>Microbacterium dauci sp.nov., Isolated from Carrot Rhizosphere Soil.</title>
        <authorList>
            <person name="Xiao Z."/>
            <person name="Zheng J."/>
        </authorList>
    </citation>
    <scope>NUCLEOTIDE SEQUENCE [LARGE SCALE GENOMIC DNA]</scope>
    <source>
        <strain evidence="3 4">LX3-4</strain>
    </source>
</reference>
<comment type="similarity">
    <text evidence="1 2">Belongs to the phD/YefM antitoxin family.</text>
</comment>
<dbReference type="NCBIfam" id="TIGR01552">
    <property type="entry name" value="phd_fam"/>
    <property type="match status" value="1"/>
</dbReference>
<evidence type="ECO:0000256" key="2">
    <source>
        <dbReference type="RuleBase" id="RU362080"/>
    </source>
</evidence>
<dbReference type="RefSeq" id="WP_283717119.1">
    <property type="nucleotide sequence ID" value="NZ_JASJND010000007.1"/>
</dbReference>
<gene>
    <name evidence="3" type="ORF">QNI14_13415</name>
</gene>
<protein>
    <recommendedName>
        <fullName evidence="2">Antitoxin</fullName>
    </recommendedName>
</protein>
<accession>A0ABT6ZIJ5</accession>
<keyword evidence="4" id="KW-1185">Reference proteome</keyword>
<evidence type="ECO:0000256" key="1">
    <source>
        <dbReference type="ARBA" id="ARBA00009981"/>
    </source>
</evidence>
<dbReference type="SUPFAM" id="SSF143120">
    <property type="entry name" value="YefM-like"/>
    <property type="match status" value="1"/>
</dbReference>
<dbReference type="Pfam" id="PF02604">
    <property type="entry name" value="PhdYeFM_antitox"/>
    <property type="match status" value="1"/>
</dbReference>
<organism evidence="3 4">
    <name type="scientific">Microbacterium dauci</name>
    <dbReference type="NCBI Taxonomy" id="3048008"/>
    <lineage>
        <taxon>Bacteria</taxon>
        <taxon>Bacillati</taxon>
        <taxon>Actinomycetota</taxon>
        <taxon>Actinomycetes</taxon>
        <taxon>Micrococcales</taxon>
        <taxon>Microbacteriaceae</taxon>
        <taxon>Microbacterium</taxon>
    </lineage>
</organism>
<proteinExistence type="inferred from homology"/>
<comment type="caution">
    <text evidence="3">The sequence shown here is derived from an EMBL/GenBank/DDBJ whole genome shotgun (WGS) entry which is preliminary data.</text>
</comment>
<comment type="function">
    <text evidence="2">Antitoxin component of a type II toxin-antitoxin (TA) system.</text>
</comment>